<reference evidence="4 5" key="1">
    <citation type="submission" date="2018-07" db="EMBL/GenBank/DDBJ databases">
        <title>Exploring interactions and the metabolic potential of the ultra-small soil bacteria Hylemonella gracilis.</title>
        <authorList>
            <person name="Tyc O."/>
            <person name="Kulkarni P."/>
            <person name="Gawehns F."/>
            <person name="Hundscheid M."/>
            <person name="Zweers H."/>
            <person name="Garbeva P."/>
        </authorList>
    </citation>
    <scope>NUCLEOTIDE SEQUENCE [LARGE SCALE GENOMIC DNA]</scope>
    <source>
        <strain evidence="4 5">NS1</strain>
    </source>
</reference>
<gene>
    <name evidence="4" type="ORF">DW355_11840</name>
</gene>
<evidence type="ECO:0000256" key="2">
    <source>
        <dbReference type="SAM" id="SignalP"/>
    </source>
</evidence>
<dbReference type="InterPro" id="IPR002491">
    <property type="entry name" value="ABC_transptr_periplasmic_BD"/>
</dbReference>
<dbReference type="PANTHER" id="PTHR30535">
    <property type="entry name" value="VITAMIN B12-BINDING PROTEIN"/>
    <property type="match status" value="1"/>
</dbReference>
<dbReference type="PROSITE" id="PS50983">
    <property type="entry name" value="FE_B12_PBP"/>
    <property type="match status" value="1"/>
</dbReference>
<evidence type="ECO:0000259" key="3">
    <source>
        <dbReference type="PROSITE" id="PS50983"/>
    </source>
</evidence>
<organism evidence="4 5">
    <name type="scientific">Hylemonella gracilis</name>
    <dbReference type="NCBI Taxonomy" id="80880"/>
    <lineage>
        <taxon>Bacteria</taxon>
        <taxon>Pseudomonadati</taxon>
        <taxon>Pseudomonadota</taxon>
        <taxon>Betaproteobacteria</taxon>
        <taxon>Burkholderiales</taxon>
        <taxon>Comamonadaceae</taxon>
        <taxon>Hylemonella</taxon>
    </lineage>
</organism>
<sequence>MPLRKKHRVRTVSSLAALGLLSCMASAQPPQRIVTLSPSLTEAICALGHCAQLVGADRYSSWPETVQVLPRVGGLEDAQIERIVALRPDMVLLGPRSRAGERLSALGVPVMTLDSRTHADLKRMLLTLGDALGEPTRATELVARIDAELDAAAEHLSAALRGRSVYVEVAAGSAASTASFIGETVARLGLVNVVGGELGLFPRINPEFLLRRPPDIIIGPRASLTPPAERPGWNTLPAVRQNQLCLLDADRMDLLSRPGPRLGEAARMLVDCLNALPSRESRRP</sequence>
<dbReference type="Pfam" id="PF01497">
    <property type="entry name" value="Peripla_BP_2"/>
    <property type="match status" value="1"/>
</dbReference>
<dbReference type="Proteomes" id="UP000292939">
    <property type="component" value="Chromosome"/>
</dbReference>
<dbReference type="SUPFAM" id="SSF53807">
    <property type="entry name" value="Helical backbone' metal receptor"/>
    <property type="match status" value="1"/>
</dbReference>
<evidence type="ECO:0000313" key="4">
    <source>
        <dbReference type="EMBL" id="QBK06548.1"/>
    </source>
</evidence>
<dbReference type="PANTHER" id="PTHR30535:SF34">
    <property type="entry name" value="MOLYBDATE-BINDING PROTEIN MOLA"/>
    <property type="match status" value="1"/>
</dbReference>
<feature type="domain" description="Fe/B12 periplasmic-binding" evidence="3">
    <location>
        <begin position="32"/>
        <end position="281"/>
    </location>
</feature>
<evidence type="ECO:0000256" key="1">
    <source>
        <dbReference type="ARBA" id="ARBA00022729"/>
    </source>
</evidence>
<proteinExistence type="predicted"/>
<feature type="chain" id="PRO_5020337495" evidence="2">
    <location>
        <begin position="28"/>
        <end position="284"/>
    </location>
</feature>
<feature type="signal peptide" evidence="2">
    <location>
        <begin position="1"/>
        <end position="27"/>
    </location>
</feature>
<dbReference type="AlphaFoldDB" id="A0A4P6UM64"/>
<dbReference type="KEGG" id="hgr:DW355_11840"/>
<keyword evidence="1 2" id="KW-0732">Signal</keyword>
<dbReference type="InterPro" id="IPR050902">
    <property type="entry name" value="ABC_Transporter_SBP"/>
</dbReference>
<evidence type="ECO:0000313" key="5">
    <source>
        <dbReference type="Proteomes" id="UP000292939"/>
    </source>
</evidence>
<protein>
    <submittedName>
        <fullName evidence="4">ABC transporter substrate-binding protein</fullName>
    </submittedName>
</protein>
<accession>A0A4P6UM64</accession>
<dbReference type="PROSITE" id="PS51257">
    <property type="entry name" value="PROKAR_LIPOPROTEIN"/>
    <property type="match status" value="1"/>
</dbReference>
<dbReference type="Gene3D" id="3.40.50.1980">
    <property type="entry name" value="Nitrogenase molybdenum iron protein domain"/>
    <property type="match status" value="2"/>
</dbReference>
<dbReference type="EMBL" id="CP031395">
    <property type="protein sequence ID" value="QBK06548.1"/>
    <property type="molecule type" value="Genomic_DNA"/>
</dbReference>
<dbReference type="OrthoDB" id="6495095at2"/>
<dbReference type="InterPro" id="IPR054828">
    <property type="entry name" value="Vit_B12_bind_prot"/>
</dbReference>
<dbReference type="NCBIfam" id="NF038402">
    <property type="entry name" value="TroA_like"/>
    <property type="match status" value="1"/>
</dbReference>
<dbReference type="GO" id="GO:0071281">
    <property type="term" value="P:cellular response to iron ion"/>
    <property type="evidence" value="ECO:0007669"/>
    <property type="project" value="TreeGrafter"/>
</dbReference>
<name>A0A4P6UM64_9BURK</name>